<evidence type="ECO:0000256" key="3">
    <source>
        <dbReference type="ARBA" id="ARBA00023002"/>
    </source>
</evidence>
<protein>
    <submittedName>
        <fullName evidence="4">Uncharacterized protein</fullName>
    </submittedName>
</protein>
<dbReference type="InterPro" id="IPR020904">
    <property type="entry name" value="Sc_DH/Rdtase_CS"/>
</dbReference>
<dbReference type="EMBL" id="JAFIMR010000077">
    <property type="protein sequence ID" value="KAI1849527.1"/>
    <property type="molecule type" value="Genomic_DNA"/>
</dbReference>
<proteinExistence type="inferred from homology"/>
<keyword evidence="3" id="KW-0560">Oxidoreductase</keyword>
<dbReference type="InterPro" id="IPR002347">
    <property type="entry name" value="SDR_fam"/>
</dbReference>
<accession>A0A9Q0AID4</accession>
<dbReference type="Pfam" id="PF00106">
    <property type="entry name" value="adh_short"/>
    <property type="match status" value="1"/>
</dbReference>
<dbReference type="AlphaFoldDB" id="A0A9Q0AID4"/>
<sequence length="263" mass="29178">MAFPYKNVLMIGATSGLGLALAERMIENGIFVIGVGRRKERLDEFVAKHGPQKAAASQFDITNLHGIPTWVEDITKRHPSIDAVVLNSGIQRPVDFTKPKNIDLDLVQHEITTNYTSYISLITHFLPHLQSRSPNPTALITVTSGLALVPLPRCANYCATKAALHSLCWTLRAQLGEDEASKHIRVIELVPPAVQTELHTQQGLSQLGIPIEEFTDDAWRGLLTDEEEILVGPIKDRFGRVEVGRKEAFRGLLEAVKNQEVKH</sequence>
<dbReference type="PANTHER" id="PTHR43669:SF11">
    <property type="entry name" value="SHORT-CHAIN DEHYDROGENASE_OXIDOREDUCTASE"/>
    <property type="match status" value="1"/>
</dbReference>
<evidence type="ECO:0000313" key="5">
    <source>
        <dbReference type="Proteomes" id="UP000829685"/>
    </source>
</evidence>
<name>A0A9Q0AID4_9PEZI</name>
<dbReference type="Gene3D" id="3.40.50.720">
    <property type="entry name" value="NAD(P)-binding Rossmann-like Domain"/>
    <property type="match status" value="1"/>
</dbReference>
<dbReference type="Proteomes" id="UP000829685">
    <property type="component" value="Unassembled WGS sequence"/>
</dbReference>
<dbReference type="PANTHER" id="PTHR43669">
    <property type="entry name" value="5-KETO-D-GLUCONATE 5-REDUCTASE"/>
    <property type="match status" value="1"/>
</dbReference>
<keyword evidence="2" id="KW-0521">NADP</keyword>
<dbReference type="PRINTS" id="PR00081">
    <property type="entry name" value="GDHRDH"/>
</dbReference>
<dbReference type="PROSITE" id="PS00061">
    <property type="entry name" value="ADH_SHORT"/>
    <property type="match status" value="1"/>
</dbReference>
<comment type="caution">
    <text evidence="4">The sequence shown here is derived from an EMBL/GenBank/DDBJ whole genome shotgun (WGS) entry which is preliminary data.</text>
</comment>
<evidence type="ECO:0000313" key="4">
    <source>
        <dbReference type="EMBL" id="KAI1849527.1"/>
    </source>
</evidence>
<dbReference type="InterPro" id="IPR036291">
    <property type="entry name" value="NAD(P)-bd_dom_sf"/>
</dbReference>
<dbReference type="SUPFAM" id="SSF51735">
    <property type="entry name" value="NAD(P)-binding Rossmann-fold domains"/>
    <property type="match status" value="1"/>
</dbReference>
<comment type="similarity">
    <text evidence="1">Belongs to the short-chain dehydrogenases/reductases (SDR) family.</text>
</comment>
<dbReference type="GO" id="GO:0016491">
    <property type="term" value="F:oxidoreductase activity"/>
    <property type="evidence" value="ECO:0007669"/>
    <property type="project" value="UniProtKB-KW"/>
</dbReference>
<evidence type="ECO:0000256" key="2">
    <source>
        <dbReference type="ARBA" id="ARBA00022857"/>
    </source>
</evidence>
<evidence type="ECO:0000256" key="1">
    <source>
        <dbReference type="ARBA" id="ARBA00006484"/>
    </source>
</evidence>
<organism evidence="4 5">
    <name type="scientific">Neoarthrinium moseri</name>
    <dbReference type="NCBI Taxonomy" id="1658444"/>
    <lineage>
        <taxon>Eukaryota</taxon>
        <taxon>Fungi</taxon>
        <taxon>Dikarya</taxon>
        <taxon>Ascomycota</taxon>
        <taxon>Pezizomycotina</taxon>
        <taxon>Sordariomycetes</taxon>
        <taxon>Xylariomycetidae</taxon>
        <taxon>Amphisphaeriales</taxon>
        <taxon>Apiosporaceae</taxon>
        <taxon>Neoarthrinium</taxon>
    </lineage>
</organism>
<reference evidence="4" key="1">
    <citation type="submission" date="2021-03" db="EMBL/GenBank/DDBJ databases">
        <title>Revisited historic fungal species revealed as producer of novel bioactive compounds through whole genome sequencing and comparative genomics.</title>
        <authorList>
            <person name="Vignolle G.A."/>
            <person name="Hochenegger N."/>
            <person name="Mach R.L."/>
            <person name="Mach-Aigner A.R."/>
            <person name="Javad Rahimi M."/>
            <person name="Salim K.A."/>
            <person name="Chan C.M."/>
            <person name="Lim L.B.L."/>
            <person name="Cai F."/>
            <person name="Druzhinina I.S."/>
            <person name="U'Ren J.M."/>
            <person name="Derntl C."/>
        </authorList>
    </citation>
    <scope>NUCLEOTIDE SEQUENCE</scope>
    <source>
        <strain evidence="4">TUCIM 5799</strain>
    </source>
</reference>
<keyword evidence="5" id="KW-1185">Reference proteome</keyword>
<gene>
    <name evidence="4" type="ORF">JX265_013642</name>
</gene>